<feature type="binding site" evidence="4">
    <location>
        <position position="349"/>
    </location>
    <ligand>
        <name>Fe cation</name>
        <dbReference type="ChEBI" id="CHEBI:24875"/>
    </ligand>
</feature>
<dbReference type="Proteomes" id="UP000179769">
    <property type="component" value="Unassembled WGS sequence"/>
</dbReference>
<accession>A0A1S1PJT8</accession>
<name>A0A1S1PJT8_9ACTN</name>
<evidence type="ECO:0000313" key="8">
    <source>
        <dbReference type="EMBL" id="OHV21537.1"/>
    </source>
</evidence>
<feature type="active site" description="Proton acceptor" evidence="3">
    <location>
        <position position="274"/>
    </location>
</feature>
<feature type="binding site" evidence="4">
    <location>
        <position position="327"/>
    </location>
    <ligand>
        <name>homogentisate</name>
        <dbReference type="ChEBI" id="CHEBI:16169"/>
    </ligand>
</feature>
<feature type="binding site" evidence="4">
    <location>
        <position position="317"/>
    </location>
    <ligand>
        <name>Fe cation</name>
        <dbReference type="ChEBI" id="CHEBI:24875"/>
    </ligand>
</feature>
<dbReference type="InterPro" id="IPR013096">
    <property type="entry name" value="Cupin_2"/>
</dbReference>
<dbReference type="Gene3D" id="2.60.120.10">
    <property type="entry name" value="Jelly Rolls"/>
    <property type="match status" value="2"/>
</dbReference>
<dbReference type="InterPro" id="IPR046451">
    <property type="entry name" value="HgmA_C"/>
</dbReference>
<dbReference type="Pfam" id="PF07883">
    <property type="entry name" value="Cupin_2"/>
    <property type="match status" value="1"/>
</dbReference>
<keyword evidence="8" id="KW-0223">Dioxygenase</keyword>
<comment type="caution">
    <text evidence="8">The sequence shown here is derived from an EMBL/GenBank/DDBJ whole genome shotgun (WGS) entry which is preliminary data.</text>
</comment>
<organism evidence="8 9">
    <name type="scientific">Parafrankia soli</name>
    <dbReference type="NCBI Taxonomy" id="2599596"/>
    <lineage>
        <taxon>Bacteria</taxon>
        <taxon>Bacillati</taxon>
        <taxon>Actinomycetota</taxon>
        <taxon>Actinomycetes</taxon>
        <taxon>Frankiales</taxon>
        <taxon>Frankiaceae</taxon>
        <taxon>Parafrankia</taxon>
    </lineage>
</organism>
<dbReference type="InterPro" id="IPR005708">
    <property type="entry name" value="Homogentis_dOase"/>
</dbReference>
<feature type="domain" description="Homogentisate 1,2-dioxygenase C-terminal" evidence="6">
    <location>
        <begin position="293"/>
        <end position="397"/>
    </location>
</feature>
<dbReference type="InterPro" id="IPR011051">
    <property type="entry name" value="RmlC_Cupin_sf"/>
</dbReference>
<keyword evidence="9" id="KW-1185">Reference proteome</keyword>
<feature type="region of interest" description="Disordered" evidence="5">
    <location>
        <begin position="1"/>
        <end position="28"/>
    </location>
</feature>
<dbReference type="GO" id="GO:0006559">
    <property type="term" value="P:L-phenylalanine catabolic process"/>
    <property type="evidence" value="ECO:0007669"/>
    <property type="project" value="InterPro"/>
</dbReference>
<keyword evidence="4" id="KW-0479">Metal-binding</keyword>
<dbReference type="GO" id="GO:0004411">
    <property type="term" value="F:homogentisate 1,2-dioxygenase activity"/>
    <property type="evidence" value="ECO:0007669"/>
    <property type="project" value="InterPro"/>
</dbReference>
<evidence type="ECO:0000259" key="7">
    <source>
        <dbReference type="Pfam" id="PF07883"/>
    </source>
</evidence>
<reference evidence="9" key="1">
    <citation type="submission" date="2016-07" db="EMBL/GenBank/DDBJ databases">
        <title>Frankia sp. NRRL B-16219 Genome sequencing.</title>
        <authorList>
            <person name="Ghodhbane-Gtari F."/>
            <person name="Swanson E."/>
            <person name="Gueddou A."/>
            <person name="Louati M."/>
            <person name="Nouioui I."/>
            <person name="Hezbri K."/>
            <person name="Abebe-Akele F."/>
            <person name="Simpson S."/>
            <person name="Morris K."/>
            <person name="Thomas K."/>
            <person name="Gtari M."/>
            <person name="Tisa L.S."/>
        </authorList>
    </citation>
    <scope>NUCLEOTIDE SEQUENCE [LARGE SCALE GENOMIC DNA]</scope>
    <source>
        <strain evidence="9">NRRL B-16219</strain>
    </source>
</reference>
<comment type="cofactor">
    <cofactor evidence="1 4">
        <name>Fe cation</name>
        <dbReference type="ChEBI" id="CHEBI:24875"/>
    </cofactor>
</comment>
<dbReference type="CDD" id="cd02208">
    <property type="entry name" value="cupin_RmlC-like"/>
    <property type="match status" value="1"/>
</dbReference>
<keyword evidence="8" id="KW-0560">Oxidoreductase</keyword>
<dbReference type="OrthoDB" id="9811253at2"/>
<gene>
    <name evidence="8" type="ORF">BBK14_26295</name>
</gene>
<dbReference type="GO" id="GO:0006570">
    <property type="term" value="P:tyrosine metabolic process"/>
    <property type="evidence" value="ECO:0007669"/>
    <property type="project" value="InterPro"/>
</dbReference>
<sequence length="407" mass="43842">MPYYARTGDVPPKRHTQHRGGDGGLYSEELMGSEGFSADSSLLYHREIPAAISAARPWEPPALGTVANHPLRPRHLRTHTLTAAEGWRSLDVVTGRRLLLGNTDVRLCYVAAGAPSPLYRNGTGDECVYVEAGTARVDTVFGTLPAGPGDYVVVPCGTTHRWTPSGDEPLRAYIIEANSHIRPPKRYLSASGQFLEHAPYCERDLRRPAGPLLEEGTDVEVYVKHRGPGAGTGGVAGTVLTYRTHPFDVVGWDGCLYPYLFNIGDFEPITGRLHQPPPVHQVFEGRNFVVCNFVPRKVDYHPDAIPTPYYHANIDSDEVIFYTGGAYGARRGSGIGPGSLSLHPAGHTHGPQPGAVQASIGVEFVDELAVMVDTFAPLELGEGGLACEDPDYAWTWAANAAARGGAG</sequence>
<dbReference type="GO" id="GO:0046872">
    <property type="term" value="F:metal ion binding"/>
    <property type="evidence" value="ECO:0007669"/>
    <property type="project" value="UniProtKB-KW"/>
</dbReference>
<dbReference type="AlphaFoldDB" id="A0A1S1PJT8"/>
<proteinExistence type="inferred from homology"/>
<feature type="domain" description="Cupin type-2" evidence="7">
    <location>
        <begin position="109"/>
        <end position="175"/>
    </location>
</feature>
<feature type="binding site" evidence="4">
    <location>
        <position position="349"/>
    </location>
    <ligand>
        <name>homogentisate</name>
        <dbReference type="ChEBI" id="CHEBI:16169"/>
    </ligand>
</feature>
<dbReference type="SUPFAM" id="SSF51182">
    <property type="entry name" value="RmlC-like cupins"/>
    <property type="match status" value="1"/>
</dbReference>
<evidence type="ECO:0000256" key="5">
    <source>
        <dbReference type="SAM" id="MobiDB-lite"/>
    </source>
</evidence>
<protein>
    <submittedName>
        <fullName evidence="8">Homogentisate 1,2-dioxygenase</fullName>
    </submittedName>
</protein>
<evidence type="ECO:0000256" key="3">
    <source>
        <dbReference type="PIRSR" id="PIRSR605708-1"/>
    </source>
</evidence>
<comment type="similarity">
    <text evidence="2">Belongs to the homogentisate dioxygenase family.</text>
</comment>
<dbReference type="Pfam" id="PF04209">
    <property type="entry name" value="HgmA_C"/>
    <property type="match status" value="1"/>
</dbReference>
<evidence type="ECO:0000256" key="4">
    <source>
        <dbReference type="PIRSR" id="PIRSR605708-2"/>
    </source>
</evidence>
<dbReference type="GO" id="GO:0005737">
    <property type="term" value="C:cytoplasm"/>
    <property type="evidence" value="ECO:0007669"/>
    <property type="project" value="TreeGrafter"/>
</dbReference>
<dbReference type="PANTHER" id="PTHR11056">
    <property type="entry name" value="HOMOGENTISATE 1,2-DIOXYGENASE"/>
    <property type="match status" value="1"/>
</dbReference>
<evidence type="ECO:0000313" key="9">
    <source>
        <dbReference type="Proteomes" id="UP000179769"/>
    </source>
</evidence>
<evidence type="ECO:0000259" key="6">
    <source>
        <dbReference type="Pfam" id="PF04209"/>
    </source>
</evidence>
<keyword evidence="4" id="KW-0408">Iron</keyword>
<dbReference type="InterPro" id="IPR014710">
    <property type="entry name" value="RmlC-like_jellyroll"/>
</dbReference>
<evidence type="ECO:0000256" key="2">
    <source>
        <dbReference type="ARBA" id="ARBA00007757"/>
    </source>
</evidence>
<dbReference type="EMBL" id="MAXA01000252">
    <property type="protein sequence ID" value="OHV21537.1"/>
    <property type="molecule type" value="Genomic_DNA"/>
</dbReference>
<dbReference type="PANTHER" id="PTHR11056:SF0">
    <property type="entry name" value="HOMOGENTISATE 1,2-DIOXYGENASE"/>
    <property type="match status" value="1"/>
</dbReference>
<dbReference type="RefSeq" id="WP_071066319.1">
    <property type="nucleotide sequence ID" value="NZ_MAXA01000252.1"/>
</dbReference>
<evidence type="ECO:0000256" key="1">
    <source>
        <dbReference type="ARBA" id="ARBA00001962"/>
    </source>
</evidence>
<feature type="binding site" evidence="4">
    <location>
        <position position="311"/>
    </location>
    <ligand>
        <name>Fe cation</name>
        <dbReference type="ChEBI" id="CHEBI:24875"/>
    </ligand>
</feature>